<protein>
    <submittedName>
        <fullName evidence="1">Uncharacterized protein</fullName>
    </submittedName>
</protein>
<sequence>MPKPTHPDAPHFEGKDVLEFLEEMKLMAKATENDLDVIIKKVWNVRTASMLLEECVAVGKNLISASKCDEDKEVAKLSSVLSSQALKSGFIEQGKQRITNEFITIKEAAMYIKRIYLNEQLYDFLEDANIVNSKEVKRPRFQMFRQGKEEAGYQKNDAGYVCIYCNKSGHGKRERQELTKDFKDGLVLFDSQGKILNKNSEVITPNYGRGGMMVIVRNPENKKR</sequence>
<dbReference type="Proteomes" id="UP000245591">
    <property type="component" value="Unassembled WGS sequence"/>
</dbReference>
<dbReference type="AlphaFoldDB" id="A0A2U1J7L6"/>
<dbReference type="EMBL" id="MBFU01000262">
    <property type="protein sequence ID" value="PWA00968.1"/>
    <property type="molecule type" value="Genomic_DNA"/>
</dbReference>
<gene>
    <name evidence="1" type="ORF">BB558_002960</name>
</gene>
<name>A0A2U1J7L6_SMIAN</name>
<organism evidence="1 2">
    <name type="scientific">Smittium angustum</name>
    <dbReference type="NCBI Taxonomy" id="133377"/>
    <lineage>
        <taxon>Eukaryota</taxon>
        <taxon>Fungi</taxon>
        <taxon>Fungi incertae sedis</taxon>
        <taxon>Zoopagomycota</taxon>
        <taxon>Kickxellomycotina</taxon>
        <taxon>Harpellomycetes</taxon>
        <taxon>Harpellales</taxon>
        <taxon>Legeriomycetaceae</taxon>
        <taxon>Smittium</taxon>
    </lineage>
</organism>
<reference evidence="1 2" key="1">
    <citation type="journal article" date="2018" name="MBio">
        <title>Comparative Genomics Reveals the Core Gene Toolbox for the Fungus-Insect Symbiosis.</title>
        <authorList>
            <person name="Wang Y."/>
            <person name="Stata M."/>
            <person name="Wang W."/>
            <person name="Stajich J.E."/>
            <person name="White M.M."/>
            <person name="Moncalvo J.M."/>
        </authorList>
    </citation>
    <scope>NUCLEOTIDE SEQUENCE [LARGE SCALE GENOMIC DNA]</scope>
    <source>
        <strain evidence="1 2">AUS-126-30</strain>
    </source>
</reference>
<keyword evidence="2" id="KW-1185">Reference proteome</keyword>
<accession>A0A2U1J7L6</accession>
<comment type="caution">
    <text evidence="1">The sequence shown here is derived from an EMBL/GenBank/DDBJ whole genome shotgun (WGS) entry which is preliminary data.</text>
</comment>
<evidence type="ECO:0000313" key="2">
    <source>
        <dbReference type="Proteomes" id="UP000245591"/>
    </source>
</evidence>
<proteinExistence type="predicted"/>
<evidence type="ECO:0000313" key="1">
    <source>
        <dbReference type="EMBL" id="PWA00968.1"/>
    </source>
</evidence>